<dbReference type="STRING" id="1392877.SAMN05216221_1021"/>
<dbReference type="OrthoDB" id="178023at2"/>
<evidence type="ECO:0000313" key="3">
    <source>
        <dbReference type="Proteomes" id="UP000243359"/>
    </source>
</evidence>
<proteinExistence type="predicted"/>
<accession>A0A1H1P9R9</accession>
<feature type="chain" id="PRO_5009256315" description="DUF1329 domain-containing protein" evidence="1">
    <location>
        <begin position="26"/>
        <end position="466"/>
    </location>
</feature>
<reference evidence="3" key="1">
    <citation type="submission" date="2016-10" db="EMBL/GenBank/DDBJ databases">
        <authorList>
            <person name="Varghese N."/>
            <person name="Submissions S."/>
        </authorList>
    </citation>
    <scope>NUCLEOTIDE SEQUENCE [LARGE SCALE GENOMIC DNA]</scope>
    <source>
        <strain evidence="3">KCTC 32247</strain>
    </source>
</reference>
<protein>
    <recommendedName>
        <fullName evidence="4">DUF1329 domain-containing protein</fullName>
    </recommendedName>
</protein>
<dbReference type="Pfam" id="PF07044">
    <property type="entry name" value="DUF1329"/>
    <property type="match status" value="1"/>
</dbReference>
<evidence type="ECO:0008006" key="4">
    <source>
        <dbReference type="Google" id="ProtNLM"/>
    </source>
</evidence>
<keyword evidence="3" id="KW-1185">Reference proteome</keyword>
<dbReference type="CDD" id="cd16329">
    <property type="entry name" value="LolA_like"/>
    <property type="match status" value="1"/>
</dbReference>
<keyword evidence="1" id="KW-0732">Signal</keyword>
<gene>
    <name evidence="2" type="ORF">SAMN05216221_1021</name>
</gene>
<dbReference type="AlphaFoldDB" id="A0A1H1P9R9"/>
<name>A0A1H1P9R9_9PSED</name>
<dbReference type="Proteomes" id="UP000243359">
    <property type="component" value="Chromosome I"/>
</dbReference>
<sequence>MKTTLFRASLLSAGILCAFSQTAWAKVSPEEAARLGKDLTCSGAEKAGNADGSIPAFSGKWLGAPDHIRHEGTGKFWENPYANEKPLFTITAQNMEQHADKLSDGLKALFRKYPETFTIPVYTSHRDFRFPDWVCDAFRKNATTAELVDDGLGLKAVTGSQPFPIPKTGLELLWNINNTGPQPFKTELTTQDVVVYPDGNLAWGKMENKFLGVRSEPGVMRDTTDFTPPYGGIQSLTIQKTHLPLRDKGTVYSTRETFNYKTLPRDVYIYNPGTRRVRQAPSFGFDMPQGAGGFRTVDEHHMFNGSPERYDWKIVGKREMYIPWNAFSTNQAEVKIADLIKHKGHVNTEPMRFELQRVWVLEATLKPGFRHQYAKRVFYIQEDTWGAALSDQYDGRGQLWRTVLGNWMWAYESQTPYWGIAAHHDLISGAYLVDNIANETGAPILETKENWTPAMFSAEAAGRWGR</sequence>
<dbReference type="RefSeq" id="WP_090347914.1">
    <property type="nucleotide sequence ID" value="NZ_LT629751.1"/>
</dbReference>
<feature type="signal peptide" evidence="1">
    <location>
        <begin position="1"/>
        <end position="25"/>
    </location>
</feature>
<organism evidence="2 3">
    <name type="scientific">Pseudomonas oryzae</name>
    <dbReference type="NCBI Taxonomy" id="1392877"/>
    <lineage>
        <taxon>Bacteria</taxon>
        <taxon>Pseudomonadati</taxon>
        <taxon>Pseudomonadota</taxon>
        <taxon>Gammaproteobacteria</taxon>
        <taxon>Pseudomonadales</taxon>
        <taxon>Pseudomonadaceae</taxon>
        <taxon>Pseudomonas</taxon>
    </lineage>
</organism>
<dbReference type="Gene3D" id="2.50.20.10">
    <property type="entry name" value="Lipoprotein localisation LolA/LolB/LppX"/>
    <property type="match status" value="1"/>
</dbReference>
<dbReference type="InterPro" id="IPR010752">
    <property type="entry name" value="DUF1329"/>
</dbReference>
<evidence type="ECO:0000313" key="2">
    <source>
        <dbReference type="EMBL" id="SDS07893.1"/>
    </source>
</evidence>
<evidence type="ECO:0000256" key="1">
    <source>
        <dbReference type="SAM" id="SignalP"/>
    </source>
</evidence>
<dbReference type="EMBL" id="LT629751">
    <property type="protein sequence ID" value="SDS07893.1"/>
    <property type="molecule type" value="Genomic_DNA"/>
</dbReference>